<organism evidence="1 2">
    <name type="scientific">Pseudo-nitzschia multistriata</name>
    <dbReference type="NCBI Taxonomy" id="183589"/>
    <lineage>
        <taxon>Eukaryota</taxon>
        <taxon>Sar</taxon>
        <taxon>Stramenopiles</taxon>
        <taxon>Ochrophyta</taxon>
        <taxon>Bacillariophyta</taxon>
        <taxon>Bacillariophyceae</taxon>
        <taxon>Bacillariophycidae</taxon>
        <taxon>Bacillariales</taxon>
        <taxon>Bacillariaceae</taxon>
        <taxon>Pseudo-nitzschia</taxon>
    </lineage>
</organism>
<proteinExistence type="predicted"/>
<dbReference type="AlphaFoldDB" id="A0A448ZGW2"/>
<keyword evidence="2" id="KW-1185">Reference proteome</keyword>
<sequence length="71" mass="8865">MTPERQTMAHNPIFRKKYDGKRQKLIEYFFSKALFRDPRSRLSSGRWMRRFWNHARSVNCCTKIHWDIYRN</sequence>
<reference evidence="1 2" key="1">
    <citation type="submission" date="2019-01" db="EMBL/GenBank/DDBJ databases">
        <authorList>
            <person name="Ferrante I. M."/>
        </authorList>
    </citation>
    <scope>NUCLEOTIDE SEQUENCE [LARGE SCALE GENOMIC DNA]</scope>
    <source>
        <strain evidence="1 2">B856</strain>
    </source>
</reference>
<dbReference type="Proteomes" id="UP000291116">
    <property type="component" value="Unassembled WGS sequence"/>
</dbReference>
<evidence type="ECO:0000313" key="2">
    <source>
        <dbReference type="Proteomes" id="UP000291116"/>
    </source>
</evidence>
<protein>
    <submittedName>
        <fullName evidence="1">Uncharacterized protein</fullName>
    </submittedName>
</protein>
<dbReference type="EMBL" id="CAACVS010000336">
    <property type="protein sequence ID" value="VEU41274.1"/>
    <property type="molecule type" value="Genomic_DNA"/>
</dbReference>
<name>A0A448ZGW2_9STRA</name>
<accession>A0A448ZGW2</accession>
<gene>
    <name evidence="1" type="ORF">PSNMU_V1.4_AUG-EV-PASAV3_0080660</name>
</gene>
<evidence type="ECO:0000313" key="1">
    <source>
        <dbReference type="EMBL" id="VEU41274.1"/>
    </source>
</evidence>